<dbReference type="Ensembl" id="ENSCCRT00015022746.1">
    <property type="protein sequence ID" value="ENSCCRP00015021938.1"/>
    <property type="gene ID" value="ENSCCRG00015009489.1"/>
</dbReference>
<dbReference type="InterPro" id="IPR029526">
    <property type="entry name" value="PGBD"/>
</dbReference>
<organism evidence="2 3">
    <name type="scientific">Cyprinus carpio</name>
    <name type="common">Common carp</name>
    <dbReference type="NCBI Taxonomy" id="7962"/>
    <lineage>
        <taxon>Eukaryota</taxon>
        <taxon>Metazoa</taxon>
        <taxon>Chordata</taxon>
        <taxon>Craniata</taxon>
        <taxon>Vertebrata</taxon>
        <taxon>Euteleostomi</taxon>
        <taxon>Actinopterygii</taxon>
        <taxon>Neopterygii</taxon>
        <taxon>Teleostei</taxon>
        <taxon>Ostariophysi</taxon>
        <taxon>Cypriniformes</taxon>
        <taxon>Cyprinidae</taxon>
        <taxon>Cyprininae</taxon>
        <taxon>Cyprinus</taxon>
    </lineage>
</organism>
<feature type="domain" description="PiggyBac transposable element-derived protein" evidence="1">
    <location>
        <begin position="41"/>
        <end position="400"/>
    </location>
</feature>
<evidence type="ECO:0000313" key="3">
    <source>
        <dbReference type="Proteomes" id="UP000694700"/>
    </source>
</evidence>
<protein>
    <recommendedName>
        <fullName evidence="1">PiggyBac transposable element-derived protein domain-containing protein</fullName>
    </recommendedName>
</protein>
<proteinExistence type="predicted"/>
<dbReference type="PANTHER" id="PTHR47272:SF1">
    <property type="entry name" value="PIGGYBAC TRANSPOSABLE ELEMENT-DERIVED PROTEIN 3-LIKE"/>
    <property type="match status" value="1"/>
</dbReference>
<evidence type="ECO:0000259" key="1">
    <source>
        <dbReference type="Pfam" id="PF13843"/>
    </source>
</evidence>
<dbReference type="Pfam" id="PF13843">
    <property type="entry name" value="DDE_Tnp_1_7"/>
    <property type="match status" value="1"/>
</dbReference>
<accession>A0A8C1TF05</accession>
<reference evidence="2" key="1">
    <citation type="submission" date="2025-08" db="UniProtKB">
        <authorList>
            <consortium name="Ensembl"/>
        </authorList>
    </citation>
    <scope>IDENTIFICATION</scope>
</reference>
<sequence length="497" mass="57764">MQDLQCVMAGRRKFYSAREVIEYICLPDGPAFSPPPDEIPSPKWYFDQFMDKSVFEHISNQSKLYAVMKNGPELKTTPSEIEQFIGLHILMTVVRMPSYRMYWQTATCYDPIATVMGRKRFDNLRTYIHMNDNTNVKQKGEPGYDPLFKVRPVLEKVRANFLKVEPEENHSIDEQMIPFKGKIGMKQYIKNKPHKWGIKVFTRAGVTGLVYDFEVYTGKGTVTNERGLGVAGEVVLHLVSEVPKGLNYKCFFDNWFTSPELIVELKKMGILTVATNRNRLRGCTLKSDKELSKAGRGAYEVKYKKTSGMSIVKWYDNKAVLLASSFIGPEPVERCRRWSKEKKEYVEVERPHIVKVYNHNMGGGDLADMFAALYRIDIRPHRWYLRILYYLIDLSLVNGWLLYRRHLTQKQEKKYMPLLDFRVQVADALIKVGKQRISAPSVDVRLDRCDHFPIHAEKCGQCRLCKNGYMQMACLKCKVLLCFTKDKNCFLEYHMTK</sequence>
<dbReference type="PANTHER" id="PTHR47272">
    <property type="entry name" value="DDE_TNP_1_7 DOMAIN-CONTAINING PROTEIN"/>
    <property type="match status" value="1"/>
</dbReference>
<dbReference type="AlphaFoldDB" id="A0A8C1TF05"/>
<dbReference type="Proteomes" id="UP000694700">
    <property type="component" value="Unplaced"/>
</dbReference>
<evidence type="ECO:0000313" key="2">
    <source>
        <dbReference type="Ensembl" id="ENSCCRP00015021938.1"/>
    </source>
</evidence>
<name>A0A8C1TF05_CYPCA</name>